<dbReference type="InterPro" id="IPR029058">
    <property type="entry name" value="AB_hydrolase_fold"/>
</dbReference>
<accession>A0A0D2L5M7</accession>
<dbReference type="OrthoDB" id="2152029at2759"/>
<dbReference type="OMA" id="RIIGHIN"/>
<gene>
    <name evidence="1" type="ORF">HYPSUDRAFT_41339</name>
</gene>
<dbReference type="SUPFAM" id="SSF53474">
    <property type="entry name" value="alpha/beta-Hydrolases"/>
    <property type="match status" value="1"/>
</dbReference>
<dbReference type="STRING" id="945553.A0A0D2L5M7"/>
<sequence length="189" mass="20700">MGVEPGNIQLVGDSAGGALIHGVFSHMLHPLAGIPELKLSGPFAGAYFMSTWSKLVNNEENCLYNNDGRGDWLRGKTCGYWGNICMKDIPGHVVPYLEGNSAPDTWFHGVDQCVKRVLFSIGEIEALRDTILEYAECVKKYHPNTTVIVQDLGTHNDPYIDCITGAHDADNLTAMILDWVDEGFTTAEG</sequence>
<evidence type="ECO:0000313" key="1">
    <source>
        <dbReference type="EMBL" id="KJA22172.1"/>
    </source>
</evidence>
<dbReference type="EMBL" id="KN817552">
    <property type="protein sequence ID" value="KJA22172.1"/>
    <property type="molecule type" value="Genomic_DNA"/>
</dbReference>
<name>A0A0D2L5M7_HYPSF</name>
<dbReference type="AlphaFoldDB" id="A0A0D2L5M7"/>
<dbReference type="Proteomes" id="UP000054270">
    <property type="component" value="Unassembled WGS sequence"/>
</dbReference>
<dbReference type="Gene3D" id="3.40.50.1820">
    <property type="entry name" value="alpha/beta hydrolase"/>
    <property type="match status" value="1"/>
</dbReference>
<reference evidence="2" key="1">
    <citation type="submission" date="2014-04" db="EMBL/GenBank/DDBJ databases">
        <title>Evolutionary Origins and Diversification of the Mycorrhizal Mutualists.</title>
        <authorList>
            <consortium name="DOE Joint Genome Institute"/>
            <consortium name="Mycorrhizal Genomics Consortium"/>
            <person name="Kohler A."/>
            <person name="Kuo A."/>
            <person name="Nagy L.G."/>
            <person name="Floudas D."/>
            <person name="Copeland A."/>
            <person name="Barry K.W."/>
            <person name="Cichocki N."/>
            <person name="Veneault-Fourrey C."/>
            <person name="LaButti K."/>
            <person name="Lindquist E.A."/>
            <person name="Lipzen A."/>
            <person name="Lundell T."/>
            <person name="Morin E."/>
            <person name="Murat C."/>
            <person name="Riley R."/>
            <person name="Ohm R."/>
            <person name="Sun H."/>
            <person name="Tunlid A."/>
            <person name="Henrissat B."/>
            <person name="Grigoriev I.V."/>
            <person name="Hibbett D.S."/>
            <person name="Martin F."/>
        </authorList>
    </citation>
    <scope>NUCLEOTIDE SEQUENCE [LARGE SCALE GENOMIC DNA]</scope>
    <source>
        <strain evidence="2">FD-334 SS-4</strain>
    </source>
</reference>
<proteinExistence type="predicted"/>
<keyword evidence="2" id="KW-1185">Reference proteome</keyword>
<organism evidence="1 2">
    <name type="scientific">Hypholoma sublateritium (strain FD-334 SS-4)</name>
    <dbReference type="NCBI Taxonomy" id="945553"/>
    <lineage>
        <taxon>Eukaryota</taxon>
        <taxon>Fungi</taxon>
        <taxon>Dikarya</taxon>
        <taxon>Basidiomycota</taxon>
        <taxon>Agaricomycotina</taxon>
        <taxon>Agaricomycetes</taxon>
        <taxon>Agaricomycetidae</taxon>
        <taxon>Agaricales</taxon>
        <taxon>Agaricineae</taxon>
        <taxon>Strophariaceae</taxon>
        <taxon>Hypholoma</taxon>
    </lineage>
</organism>
<evidence type="ECO:0000313" key="2">
    <source>
        <dbReference type="Proteomes" id="UP000054270"/>
    </source>
</evidence>
<protein>
    <submittedName>
        <fullName evidence="1">Uncharacterized protein</fullName>
    </submittedName>
</protein>